<keyword evidence="3" id="KW-0067">ATP-binding</keyword>
<evidence type="ECO:0000313" key="3">
    <source>
        <dbReference type="EMBL" id="ABM55899.1"/>
    </source>
</evidence>
<dbReference type="InterPro" id="IPR049730">
    <property type="entry name" value="SNF2/RAD54-like_C"/>
</dbReference>
<dbReference type="GeneID" id="76458866"/>
<evidence type="ECO:0000259" key="2">
    <source>
        <dbReference type="PROSITE" id="PS51194"/>
    </source>
</evidence>
<feature type="domain" description="Helicase C-terminal" evidence="2">
    <location>
        <begin position="1"/>
        <end position="124"/>
    </location>
</feature>
<dbReference type="eggNOG" id="COG0553">
    <property type="taxonomic scope" value="Bacteria"/>
</dbReference>
<dbReference type="InterPro" id="IPR027417">
    <property type="entry name" value="P-loop_NTPase"/>
</dbReference>
<protein>
    <submittedName>
        <fullName evidence="3">Helicase domain protein</fullName>
    </submittedName>
</protein>
<gene>
    <name evidence="3" type="ordered locus">Veis_0106</name>
</gene>
<dbReference type="Proteomes" id="UP000000374">
    <property type="component" value="Chromosome"/>
</dbReference>
<keyword evidence="1" id="KW-0378">Hydrolase</keyword>
<dbReference type="GO" id="GO:0016787">
    <property type="term" value="F:hydrolase activity"/>
    <property type="evidence" value="ECO:0007669"/>
    <property type="project" value="UniProtKB-KW"/>
</dbReference>
<dbReference type="Gene3D" id="3.40.50.300">
    <property type="entry name" value="P-loop containing nucleotide triphosphate hydrolases"/>
    <property type="match status" value="1"/>
</dbReference>
<dbReference type="SUPFAM" id="SSF52540">
    <property type="entry name" value="P-loop containing nucleoside triphosphate hydrolases"/>
    <property type="match status" value="1"/>
</dbReference>
<dbReference type="GO" id="GO:0004386">
    <property type="term" value="F:helicase activity"/>
    <property type="evidence" value="ECO:0007669"/>
    <property type="project" value="UniProtKB-KW"/>
</dbReference>
<name>A1WE42_VEREI</name>
<dbReference type="AlphaFoldDB" id="A1WE42"/>
<sequence length="443" mass="49828">MDLIAREIDQTFPGQGVEVLRGGDHGAKVAAERRFRQKDGPRVLICTAAGREGINLQFARILFNFDLPWNPMDVEQRIGRIHRYGQNHTAQVYNFVLSDTIEGRIFLMLDEKLVEIARTVGKVDDRGKVAEDLRAQILVYNFVLSDTIEGRIFLMLDEKLVEIARTVGKVDDRGKVAEDLRAQILGQLSERLNYARLYQEALSDPELQRTRVELEAALSNSREARQVVFDLFQDLEGFSLDDYKPFSDVSSSLDRLVRFLCAAVMQRQQKLLKVDEQTYDLMTADGARRARFTLNRDSATNQDDLELLGLDHPLVQEELGRWRSVPPEDIGIAVAGDVEEPVLLSLWMVETSAGNGERRVVVQPIAIEHDGTRVPAVERRCERYLQAPASAPRLAPEQRLALFAQAVEPALQRELQQKGAVNGDGSYSAELIAYAEINSDGRG</sequence>
<keyword evidence="3" id="KW-0347">Helicase</keyword>
<dbReference type="PANTHER" id="PTHR45766">
    <property type="entry name" value="DNA ANNEALING HELICASE AND ENDONUCLEASE ZRANB3 FAMILY MEMBER"/>
    <property type="match status" value="1"/>
</dbReference>
<proteinExistence type="predicted"/>
<dbReference type="STRING" id="391735.Veis_0106"/>
<dbReference type="CDD" id="cd18793">
    <property type="entry name" value="SF2_C_SNF"/>
    <property type="match status" value="1"/>
</dbReference>
<dbReference type="Pfam" id="PF00271">
    <property type="entry name" value="Helicase_C"/>
    <property type="match status" value="1"/>
</dbReference>
<accession>A1WE42</accession>
<dbReference type="SMART" id="SM00490">
    <property type="entry name" value="HELICc"/>
    <property type="match status" value="1"/>
</dbReference>
<evidence type="ECO:0000256" key="1">
    <source>
        <dbReference type="ARBA" id="ARBA00022801"/>
    </source>
</evidence>
<dbReference type="KEGG" id="vei:Veis_0106"/>
<keyword evidence="3" id="KW-0547">Nucleotide-binding</keyword>
<evidence type="ECO:0000313" key="4">
    <source>
        <dbReference type="Proteomes" id="UP000000374"/>
    </source>
</evidence>
<organism evidence="3 4">
    <name type="scientific">Verminephrobacter eiseniae (strain EF01-2)</name>
    <dbReference type="NCBI Taxonomy" id="391735"/>
    <lineage>
        <taxon>Bacteria</taxon>
        <taxon>Pseudomonadati</taxon>
        <taxon>Pseudomonadota</taxon>
        <taxon>Betaproteobacteria</taxon>
        <taxon>Burkholderiales</taxon>
        <taxon>Comamonadaceae</taxon>
        <taxon>Verminephrobacter</taxon>
    </lineage>
</organism>
<dbReference type="EMBL" id="CP000542">
    <property type="protein sequence ID" value="ABM55899.1"/>
    <property type="molecule type" value="Genomic_DNA"/>
</dbReference>
<dbReference type="RefSeq" id="WP_011807918.1">
    <property type="nucleotide sequence ID" value="NC_008786.1"/>
</dbReference>
<reference evidence="4" key="1">
    <citation type="submission" date="2006-12" db="EMBL/GenBank/DDBJ databases">
        <title>Complete sequence of chromosome 1 of Verminephrobacter eiseniae EF01-2.</title>
        <authorList>
            <person name="Copeland A."/>
            <person name="Lucas S."/>
            <person name="Lapidus A."/>
            <person name="Barry K."/>
            <person name="Detter J.C."/>
            <person name="Glavina del Rio T."/>
            <person name="Dalin E."/>
            <person name="Tice H."/>
            <person name="Pitluck S."/>
            <person name="Chertkov O."/>
            <person name="Brettin T."/>
            <person name="Bruce D."/>
            <person name="Han C."/>
            <person name="Tapia R."/>
            <person name="Gilna P."/>
            <person name="Schmutz J."/>
            <person name="Larimer F."/>
            <person name="Land M."/>
            <person name="Hauser L."/>
            <person name="Kyrpides N."/>
            <person name="Kim E."/>
            <person name="Stahl D."/>
            <person name="Richardson P."/>
        </authorList>
    </citation>
    <scope>NUCLEOTIDE SEQUENCE [LARGE SCALE GENOMIC DNA]</scope>
    <source>
        <strain evidence="4">EF01-2</strain>
    </source>
</reference>
<keyword evidence="4" id="KW-1185">Reference proteome</keyword>
<dbReference type="HOGENOM" id="CLU_618123_0_0_4"/>
<dbReference type="InterPro" id="IPR001650">
    <property type="entry name" value="Helicase_C-like"/>
</dbReference>
<dbReference type="PROSITE" id="PS51194">
    <property type="entry name" value="HELICASE_CTER"/>
    <property type="match status" value="1"/>
</dbReference>
<dbReference type="PANTHER" id="PTHR45766:SF6">
    <property type="entry name" value="SWI_SNF-RELATED MATRIX-ASSOCIATED ACTIN-DEPENDENT REGULATOR OF CHROMATIN SUBFAMILY A-LIKE PROTEIN 1"/>
    <property type="match status" value="1"/>
</dbReference>